<keyword evidence="4" id="KW-0540">Nuclease</keyword>
<dbReference type="Pfam" id="PF03732">
    <property type="entry name" value="Retrotrans_gag"/>
    <property type="match status" value="1"/>
</dbReference>
<accession>A0A1U8J6Y5</accession>
<keyword evidence="2" id="KW-0808">Transferase</keyword>
<keyword evidence="8" id="KW-0863">Zinc-finger</keyword>
<protein>
    <recommendedName>
        <fullName evidence="1">RNA-directed DNA polymerase</fullName>
        <ecNumber evidence="1">2.7.7.49</ecNumber>
    </recommendedName>
</protein>
<organism evidence="13 14">
    <name type="scientific">Gossypium hirsutum</name>
    <name type="common">Upland cotton</name>
    <name type="synonym">Gossypium mexicanum</name>
    <dbReference type="NCBI Taxonomy" id="3635"/>
    <lineage>
        <taxon>Eukaryota</taxon>
        <taxon>Viridiplantae</taxon>
        <taxon>Streptophyta</taxon>
        <taxon>Embryophyta</taxon>
        <taxon>Tracheophyta</taxon>
        <taxon>Spermatophyta</taxon>
        <taxon>Magnoliopsida</taxon>
        <taxon>eudicotyledons</taxon>
        <taxon>Gunneridae</taxon>
        <taxon>Pentapetalae</taxon>
        <taxon>rosids</taxon>
        <taxon>malvids</taxon>
        <taxon>Malvales</taxon>
        <taxon>Malvaceae</taxon>
        <taxon>Malvoideae</taxon>
        <taxon>Gossypium</taxon>
    </lineage>
</organism>
<dbReference type="Gene3D" id="2.40.70.10">
    <property type="entry name" value="Acid Proteases"/>
    <property type="match status" value="1"/>
</dbReference>
<dbReference type="SUPFAM" id="SSF56672">
    <property type="entry name" value="DNA/RNA polymerases"/>
    <property type="match status" value="1"/>
</dbReference>
<keyword evidence="6" id="KW-0378">Hydrolase</keyword>
<dbReference type="Proteomes" id="UP000818029">
    <property type="component" value="Chromosome D05"/>
</dbReference>
<dbReference type="InterPro" id="IPR001584">
    <property type="entry name" value="Integrase_cat-core"/>
</dbReference>
<gene>
    <name evidence="14" type="primary">LOC107902764</name>
</gene>
<feature type="domain" description="CCHC-type" evidence="10">
    <location>
        <begin position="353"/>
        <end position="369"/>
    </location>
</feature>
<evidence type="ECO:0000256" key="1">
    <source>
        <dbReference type="ARBA" id="ARBA00012493"/>
    </source>
</evidence>
<dbReference type="InterPro" id="IPR005162">
    <property type="entry name" value="Retrotrans_gag_dom"/>
</dbReference>
<evidence type="ECO:0000256" key="9">
    <source>
        <dbReference type="SAM" id="MobiDB-lite"/>
    </source>
</evidence>
<dbReference type="Pfam" id="PF17917">
    <property type="entry name" value="RT_RNaseH"/>
    <property type="match status" value="1"/>
</dbReference>
<evidence type="ECO:0000256" key="5">
    <source>
        <dbReference type="ARBA" id="ARBA00022759"/>
    </source>
</evidence>
<feature type="region of interest" description="Disordered" evidence="9">
    <location>
        <begin position="51"/>
        <end position="119"/>
    </location>
</feature>
<name>A0A1U8J6Y5_GOSHI</name>
<evidence type="ECO:0000256" key="6">
    <source>
        <dbReference type="ARBA" id="ARBA00022801"/>
    </source>
</evidence>
<keyword evidence="13" id="KW-1185">Reference proteome</keyword>
<dbReference type="InterPro" id="IPR041373">
    <property type="entry name" value="RT_RNaseH"/>
</dbReference>
<evidence type="ECO:0000256" key="2">
    <source>
        <dbReference type="ARBA" id="ARBA00022679"/>
    </source>
</evidence>
<dbReference type="GO" id="GO:0003964">
    <property type="term" value="F:RNA-directed DNA polymerase activity"/>
    <property type="evidence" value="ECO:0007669"/>
    <property type="project" value="UniProtKB-KW"/>
</dbReference>
<dbReference type="EC" id="2.7.7.49" evidence="1"/>
<evidence type="ECO:0000313" key="13">
    <source>
        <dbReference type="Proteomes" id="UP000818029"/>
    </source>
</evidence>
<sequence>MSQDTEQNVVGRPERQPVRNVTPGGEGVPDLGQQALLREFQRMLRNELESINERLDRVEGGPTREGTPQGLRRERGRARPFVDDPFEPSEEESDQALDQNERRRGQRNMGTRDRGQVDGDLKGIKLSIPSFHGKSDPEAYLEWERKIEVIFECHNYSESKKVKLAAIEFSDYAMVWWDQLTTSRRRNGERPISSWTEMKAVMRKRFIPSYYYRELYQKLQNLTQGNRSVEDYFKEMEIAMIRANMDEDREATMARFLAGLNRDIANVVELQHYVEVVDMVHVAIKVEKQLKRKGTSRTFPSTNNFQRWNQGTGKKDFSNRTKDHPLSSKVSKPVGETSKGKEVVMPNRSREIKCFKCLGRGHIASQCPNRTNMILQANGEIESEEDDDENPDEAAEEEDELEYAVDGEILVIKRSLSLQSVENEQQRENIFHTRCHVQGKVCSLIVDGRSCTNVASTLMVEKLGLPTTKHPQPYKLQWLNDGGELKVTKQVLVPFTIGKYFDKVLCDVVPMHAGHMLLGRPWQFDRKAIHDGFTNRYTFKFEGKNVTLVPMTPRQQSVLVLMYKETLLNTNELDPNLPSSIVSLLQEFEDVFPEDIPNGLPPIRGIEHQIDFIPGASIPNRPAYRTNPEETKELQKQVNELMEKGYIRESLSPCAVPILLVPKKDGTWRMCVDCCAVNKITIKYRHPKPRLDDMLDELSGALIFSKIDLKSGYHQIRMREGDEWKTAFKMKHGLYEWLVMPFGLTNAPSTFMRLMNHVLRSFIGKFCVVYFDDILIYSNSLEDHLLHLKSVLGVLRKESLFANLKKCTFYTNKVIFLGFVVSSEGLEVDQEKVKAIQEWPRPTSISQVRSFHGLASFYRRFVPNFSTLAAPLTSVIKKSSAFYWNEEQEKSFIALKSCVGIGAVLMQDGRPVAYFSEKLNGAVLNYPTYDKEMYALIRALETWQHYLWPKEFVIHSDHEALKHIKGQAKLNKRHAKWVEYLESFPYIIKYKKGKENIVADALSRRYTLLSYLDSKLLGFAFLKELYNDDVNFGDIYKSCENKAVDKFYRFDGFLFREACSKTDDAVHIANLFFREVVRLHGIPKTIVSDRDAKFLSHFWRSLWGKLGTKLLFSTACHPQKDGQTEVVNRVLSTLLRAIIRKNLKAWGECLPHVEFAYNRSVHSATKHSPFELVHTDAKRKADYVKQLHQKVRTNIEVRTEQYMRAANKGRKQIVFEPGDWVWVHMRKERFPAQRRSKLLPRGDGPFQVLERINENSYKLDLPGDYNISASFNVADLSPFDASSDLGTNRLEEGGNDAIGPHELSNANDVSLELPKGPITRARAKKFKDTISVLVDRVWGESVASLLENSWTNKMSKPCTLLQALPA</sequence>
<feature type="domain" description="Integrase catalytic" evidence="12">
    <location>
        <begin position="1061"/>
        <end position="1177"/>
    </location>
</feature>
<dbReference type="InterPro" id="IPR001878">
    <property type="entry name" value="Znf_CCHC"/>
</dbReference>
<dbReference type="CDD" id="cd01647">
    <property type="entry name" value="RT_LTR"/>
    <property type="match status" value="1"/>
</dbReference>
<dbReference type="OrthoDB" id="407598at2759"/>
<dbReference type="SMART" id="SM00343">
    <property type="entry name" value="ZnF_C2HC"/>
    <property type="match status" value="1"/>
</dbReference>
<evidence type="ECO:0000259" key="12">
    <source>
        <dbReference type="PROSITE" id="PS50994"/>
    </source>
</evidence>
<dbReference type="KEGG" id="ghi:107902764"/>
<dbReference type="InterPro" id="IPR036875">
    <property type="entry name" value="Znf_CCHC_sf"/>
</dbReference>
<dbReference type="GO" id="GO:0016787">
    <property type="term" value="F:hydrolase activity"/>
    <property type="evidence" value="ECO:0007669"/>
    <property type="project" value="UniProtKB-KW"/>
</dbReference>
<dbReference type="GO" id="GO:0008270">
    <property type="term" value="F:zinc ion binding"/>
    <property type="evidence" value="ECO:0007669"/>
    <property type="project" value="UniProtKB-KW"/>
</dbReference>
<dbReference type="PANTHER" id="PTHR35046:SF9">
    <property type="entry name" value="RNA-DIRECTED DNA POLYMERASE"/>
    <property type="match status" value="1"/>
</dbReference>
<dbReference type="InterPro" id="IPR043128">
    <property type="entry name" value="Rev_trsase/Diguanyl_cyclase"/>
</dbReference>
<feature type="region of interest" description="Disordered" evidence="9">
    <location>
        <begin position="380"/>
        <end position="400"/>
    </location>
</feature>
<dbReference type="Gene3D" id="3.30.420.10">
    <property type="entry name" value="Ribonuclease H-like superfamily/Ribonuclease H"/>
    <property type="match status" value="1"/>
</dbReference>
<dbReference type="InterPro" id="IPR000477">
    <property type="entry name" value="RT_dom"/>
</dbReference>
<evidence type="ECO:0000259" key="10">
    <source>
        <dbReference type="PROSITE" id="PS50158"/>
    </source>
</evidence>
<dbReference type="InterPro" id="IPR036397">
    <property type="entry name" value="RNaseH_sf"/>
</dbReference>
<dbReference type="CDD" id="cd09274">
    <property type="entry name" value="RNase_HI_RT_Ty3"/>
    <property type="match status" value="1"/>
</dbReference>
<dbReference type="PaxDb" id="3635-A0A1U8J6Y5"/>
<dbReference type="InterPro" id="IPR043502">
    <property type="entry name" value="DNA/RNA_pol_sf"/>
</dbReference>
<feature type="compositionally biased region" description="Polar residues" evidence="9">
    <location>
        <begin position="296"/>
        <end position="312"/>
    </location>
</feature>
<dbReference type="InterPro" id="IPR056924">
    <property type="entry name" value="SH3_Tf2-1"/>
</dbReference>
<dbReference type="GO" id="GO:0004519">
    <property type="term" value="F:endonuclease activity"/>
    <property type="evidence" value="ECO:0007669"/>
    <property type="project" value="UniProtKB-KW"/>
</dbReference>
<keyword evidence="3" id="KW-0548">Nucleotidyltransferase</keyword>
<dbReference type="SMR" id="A0A1U8J6Y5"/>
<keyword evidence="5" id="KW-0255">Endonuclease</keyword>
<dbReference type="FunFam" id="3.30.70.270:FF:000020">
    <property type="entry name" value="Transposon Tf2-6 polyprotein-like Protein"/>
    <property type="match status" value="1"/>
</dbReference>
<evidence type="ECO:0000256" key="8">
    <source>
        <dbReference type="PROSITE-ProRule" id="PRU00047"/>
    </source>
</evidence>
<dbReference type="PROSITE" id="PS50994">
    <property type="entry name" value="INTEGRASE"/>
    <property type="match status" value="1"/>
</dbReference>
<feature type="region of interest" description="Disordered" evidence="9">
    <location>
        <begin position="295"/>
        <end position="342"/>
    </location>
</feature>
<dbReference type="CDD" id="cd00303">
    <property type="entry name" value="retropepsin_like"/>
    <property type="match status" value="1"/>
</dbReference>
<dbReference type="GeneID" id="107902764"/>
<dbReference type="SUPFAM" id="SSF57756">
    <property type="entry name" value="Retrovirus zinc finger-like domains"/>
    <property type="match status" value="1"/>
</dbReference>
<reference evidence="14" key="2">
    <citation type="submission" date="2025-08" db="UniProtKB">
        <authorList>
            <consortium name="RefSeq"/>
        </authorList>
    </citation>
    <scope>IDENTIFICATION</scope>
</reference>
<dbReference type="Gene3D" id="3.30.70.270">
    <property type="match status" value="2"/>
</dbReference>
<dbReference type="GO" id="GO:0003676">
    <property type="term" value="F:nucleic acid binding"/>
    <property type="evidence" value="ECO:0007669"/>
    <property type="project" value="InterPro"/>
</dbReference>
<proteinExistence type="predicted"/>
<feature type="region of interest" description="Disordered" evidence="9">
    <location>
        <begin position="1"/>
        <end position="34"/>
    </location>
</feature>
<dbReference type="Gene3D" id="3.10.10.10">
    <property type="entry name" value="HIV Type 1 Reverse Transcriptase, subunit A, domain 1"/>
    <property type="match status" value="1"/>
</dbReference>
<dbReference type="PROSITE" id="PS50878">
    <property type="entry name" value="RT_POL"/>
    <property type="match status" value="1"/>
</dbReference>
<keyword evidence="8" id="KW-0862">Zinc</keyword>
<dbReference type="PROSITE" id="PS50158">
    <property type="entry name" value="ZF_CCHC"/>
    <property type="match status" value="1"/>
</dbReference>
<reference evidence="13" key="1">
    <citation type="journal article" date="2020" name="Nat. Genet.">
        <title>Genomic diversifications of five Gossypium allopolyploid species and their impact on cotton improvement.</title>
        <authorList>
            <person name="Chen Z.J."/>
            <person name="Sreedasyam A."/>
            <person name="Ando A."/>
            <person name="Song Q."/>
            <person name="De Santiago L.M."/>
            <person name="Hulse-Kemp A.M."/>
            <person name="Ding M."/>
            <person name="Ye W."/>
            <person name="Kirkbride R.C."/>
            <person name="Jenkins J."/>
            <person name="Plott C."/>
            <person name="Lovell J."/>
            <person name="Lin Y.M."/>
            <person name="Vaughn R."/>
            <person name="Liu B."/>
            <person name="Simpson S."/>
            <person name="Scheffler B.E."/>
            <person name="Wen L."/>
            <person name="Saski C.A."/>
            <person name="Grover C.E."/>
            <person name="Hu G."/>
            <person name="Conover J.L."/>
            <person name="Carlson J.W."/>
            <person name="Shu S."/>
            <person name="Boston L.B."/>
            <person name="Williams M."/>
            <person name="Peterson D.G."/>
            <person name="McGee K."/>
            <person name="Jones D.C."/>
            <person name="Wendel J.F."/>
            <person name="Stelly D.M."/>
            <person name="Grimwood J."/>
            <person name="Schmutz J."/>
        </authorList>
    </citation>
    <scope>NUCLEOTIDE SEQUENCE [LARGE SCALE GENOMIC DNA]</scope>
    <source>
        <strain evidence="13">cv. TM-1</strain>
    </source>
</reference>
<dbReference type="Pfam" id="PF00078">
    <property type="entry name" value="RVT_1"/>
    <property type="match status" value="1"/>
</dbReference>
<dbReference type="InterPro" id="IPR012337">
    <property type="entry name" value="RNaseH-like_sf"/>
</dbReference>
<keyword evidence="7" id="KW-0695">RNA-directed DNA polymerase</keyword>
<feature type="compositionally biased region" description="Basic and acidic residues" evidence="9">
    <location>
        <begin position="313"/>
        <end position="326"/>
    </location>
</feature>
<evidence type="ECO:0000256" key="4">
    <source>
        <dbReference type="ARBA" id="ARBA00022722"/>
    </source>
</evidence>
<evidence type="ECO:0000256" key="7">
    <source>
        <dbReference type="ARBA" id="ARBA00022918"/>
    </source>
</evidence>
<feature type="compositionally biased region" description="Acidic residues" evidence="9">
    <location>
        <begin position="84"/>
        <end position="95"/>
    </location>
</feature>
<evidence type="ECO:0000259" key="11">
    <source>
        <dbReference type="PROSITE" id="PS50878"/>
    </source>
</evidence>
<evidence type="ECO:0000256" key="3">
    <source>
        <dbReference type="ARBA" id="ARBA00022695"/>
    </source>
</evidence>
<keyword evidence="8" id="KW-0479">Metal-binding</keyword>
<dbReference type="RefSeq" id="XP_016684378.1">
    <property type="nucleotide sequence ID" value="XM_016828889.1"/>
</dbReference>
<dbReference type="Pfam" id="PF24626">
    <property type="entry name" value="SH3_Tf2-1"/>
    <property type="match status" value="1"/>
</dbReference>
<dbReference type="SUPFAM" id="SSF53098">
    <property type="entry name" value="Ribonuclease H-like"/>
    <property type="match status" value="1"/>
</dbReference>
<dbReference type="InterPro" id="IPR021109">
    <property type="entry name" value="Peptidase_aspartic_dom_sf"/>
</dbReference>
<feature type="compositionally biased region" description="Acidic residues" evidence="9">
    <location>
        <begin position="381"/>
        <end position="400"/>
    </location>
</feature>
<dbReference type="PANTHER" id="PTHR35046">
    <property type="entry name" value="ZINC KNUCKLE (CCHC-TYPE) FAMILY PROTEIN"/>
    <property type="match status" value="1"/>
</dbReference>
<feature type="compositionally biased region" description="Basic and acidic residues" evidence="9">
    <location>
        <begin position="110"/>
        <end position="119"/>
    </location>
</feature>
<feature type="domain" description="Reverse transcriptase" evidence="11">
    <location>
        <begin position="642"/>
        <end position="821"/>
    </location>
</feature>
<dbReference type="GO" id="GO:0015074">
    <property type="term" value="P:DNA integration"/>
    <property type="evidence" value="ECO:0007669"/>
    <property type="project" value="InterPro"/>
</dbReference>
<evidence type="ECO:0000313" key="14">
    <source>
        <dbReference type="RefSeq" id="XP_016684378.1"/>
    </source>
</evidence>